<dbReference type="CDD" id="cd00383">
    <property type="entry name" value="trans_reg_C"/>
    <property type="match status" value="1"/>
</dbReference>
<evidence type="ECO:0000256" key="7">
    <source>
        <dbReference type="PROSITE-ProRule" id="PRU01091"/>
    </source>
</evidence>
<dbReference type="Gene3D" id="6.10.250.690">
    <property type="match status" value="1"/>
</dbReference>
<dbReference type="Pfam" id="PF00072">
    <property type="entry name" value="Response_reg"/>
    <property type="match status" value="1"/>
</dbReference>
<accession>A0ABU9DQZ9</accession>
<dbReference type="InterPro" id="IPR039420">
    <property type="entry name" value="WalR-like"/>
</dbReference>
<evidence type="ECO:0000256" key="3">
    <source>
        <dbReference type="ARBA" id="ARBA00023015"/>
    </source>
</evidence>
<evidence type="ECO:0000256" key="2">
    <source>
        <dbReference type="ARBA" id="ARBA00023012"/>
    </source>
</evidence>
<dbReference type="SMART" id="SM00448">
    <property type="entry name" value="REC"/>
    <property type="match status" value="1"/>
</dbReference>
<feature type="domain" description="OmpR/PhoB-type" evidence="9">
    <location>
        <begin position="136"/>
        <end position="235"/>
    </location>
</feature>
<evidence type="ECO:0000259" key="8">
    <source>
        <dbReference type="PROSITE" id="PS50110"/>
    </source>
</evidence>
<keyword evidence="2" id="KW-0902">Two-component regulatory system</keyword>
<dbReference type="PROSITE" id="PS51755">
    <property type="entry name" value="OMPR_PHOB"/>
    <property type="match status" value="1"/>
</dbReference>
<dbReference type="InterPro" id="IPR016032">
    <property type="entry name" value="Sig_transdc_resp-reg_C-effctor"/>
</dbReference>
<gene>
    <name evidence="10" type="ORF">WMW72_24805</name>
</gene>
<evidence type="ECO:0000256" key="6">
    <source>
        <dbReference type="PROSITE-ProRule" id="PRU00169"/>
    </source>
</evidence>
<protein>
    <submittedName>
        <fullName evidence="10">Response regulator transcription factor</fullName>
    </submittedName>
</protein>
<dbReference type="Gene3D" id="1.10.10.10">
    <property type="entry name" value="Winged helix-like DNA-binding domain superfamily/Winged helix DNA-binding domain"/>
    <property type="match status" value="1"/>
</dbReference>
<dbReference type="SUPFAM" id="SSF46894">
    <property type="entry name" value="C-terminal effector domain of the bipartite response regulators"/>
    <property type="match status" value="1"/>
</dbReference>
<feature type="modified residue" description="4-aspartylphosphate" evidence="6">
    <location>
        <position position="54"/>
    </location>
</feature>
<keyword evidence="4 7" id="KW-0238">DNA-binding</keyword>
<dbReference type="InterPro" id="IPR036388">
    <property type="entry name" value="WH-like_DNA-bd_sf"/>
</dbReference>
<dbReference type="SUPFAM" id="SSF52172">
    <property type="entry name" value="CheY-like"/>
    <property type="match status" value="1"/>
</dbReference>
<dbReference type="InterPro" id="IPR011006">
    <property type="entry name" value="CheY-like_superfamily"/>
</dbReference>
<keyword evidence="11" id="KW-1185">Reference proteome</keyword>
<evidence type="ECO:0000313" key="10">
    <source>
        <dbReference type="EMBL" id="MEK8131129.1"/>
    </source>
</evidence>
<dbReference type="CDD" id="cd17574">
    <property type="entry name" value="REC_OmpR"/>
    <property type="match status" value="1"/>
</dbReference>
<dbReference type="EMBL" id="JBBPCC010000019">
    <property type="protein sequence ID" value="MEK8131129.1"/>
    <property type="molecule type" value="Genomic_DNA"/>
</dbReference>
<evidence type="ECO:0000259" key="9">
    <source>
        <dbReference type="PROSITE" id="PS51755"/>
    </source>
</evidence>
<dbReference type="RefSeq" id="WP_341418265.1">
    <property type="nucleotide sequence ID" value="NZ_JBBPCC010000019.1"/>
</dbReference>
<dbReference type="PROSITE" id="PS50110">
    <property type="entry name" value="RESPONSE_REGULATORY"/>
    <property type="match status" value="1"/>
</dbReference>
<dbReference type="PANTHER" id="PTHR48111">
    <property type="entry name" value="REGULATOR OF RPOS"/>
    <property type="match status" value="1"/>
</dbReference>
<keyword evidence="1 6" id="KW-0597">Phosphoprotein</keyword>
<dbReference type="Gene3D" id="3.40.50.2300">
    <property type="match status" value="1"/>
</dbReference>
<keyword evidence="3" id="KW-0805">Transcription regulation</keyword>
<comment type="caution">
    <text evidence="10">The sequence shown here is derived from an EMBL/GenBank/DDBJ whole genome shotgun (WGS) entry which is preliminary data.</text>
</comment>
<evidence type="ECO:0000313" key="11">
    <source>
        <dbReference type="Proteomes" id="UP001469365"/>
    </source>
</evidence>
<dbReference type="SMART" id="SM00862">
    <property type="entry name" value="Trans_reg_C"/>
    <property type="match status" value="1"/>
</dbReference>
<dbReference type="InterPro" id="IPR001867">
    <property type="entry name" value="OmpR/PhoB-type_DNA-bd"/>
</dbReference>
<dbReference type="InterPro" id="IPR001789">
    <property type="entry name" value="Sig_transdc_resp-reg_receiver"/>
</dbReference>
<evidence type="ECO:0000256" key="1">
    <source>
        <dbReference type="ARBA" id="ARBA00022553"/>
    </source>
</evidence>
<feature type="domain" description="Response regulatory" evidence="8">
    <location>
        <begin position="5"/>
        <end position="118"/>
    </location>
</feature>
<dbReference type="Pfam" id="PF00486">
    <property type="entry name" value="Trans_reg_C"/>
    <property type="match status" value="1"/>
</dbReference>
<proteinExistence type="predicted"/>
<sequence>MQEQRILLVEDDKEISALIQLYLDSHGYRVQTSRDGRDGLHQFVQMSPDLVLLDIGLPGMNGLELCESIRRVSNVPIIFISCNTENEDIIRGLGLGADDYMTKPFDPKVLIARVEANLRRAPVFHRSPPPPKLSDYRKLTFGGLEIDISNYTVRLRGVLVNVSTKEMQILLFMAQHPDQIFTAEELYRQVWGTESYSDTRTVVVHISSLRKKIEVHPSEPLLIQNVRGYGYKFNSHA</sequence>
<reference evidence="10 11" key="1">
    <citation type="submission" date="2024-04" db="EMBL/GenBank/DDBJ databases">
        <title>draft genome sequnece of Paenibacillus filicis.</title>
        <authorList>
            <person name="Kim D.-U."/>
        </authorList>
    </citation>
    <scope>NUCLEOTIDE SEQUENCE [LARGE SCALE GENOMIC DNA]</scope>
    <source>
        <strain evidence="10 11">KACC14197</strain>
    </source>
</reference>
<keyword evidence="5" id="KW-0804">Transcription</keyword>
<dbReference type="Proteomes" id="UP001469365">
    <property type="component" value="Unassembled WGS sequence"/>
</dbReference>
<name>A0ABU9DQZ9_9BACL</name>
<evidence type="ECO:0000256" key="5">
    <source>
        <dbReference type="ARBA" id="ARBA00023163"/>
    </source>
</evidence>
<evidence type="ECO:0000256" key="4">
    <source>
        <dbReference type="ARBA" id="ARBA00023125"/>
    </source>
</evidence>
<organism evidence="10 11">
    <name type="scientific">Paenibacillus filicis</name>
    <dbReference type="NCBI Taxonomy" id="669464"/>
    <lineage>
        <taxon>Bacteria</taxon>
        <taxon>Bacillati</taxon>
        <taxon>Bacillota</taxon>
        <taxon>Bacilli</taxon>
        <taxon>Bacillales</taxon>
        <taxon>Paenibacillaceae</taxon>
        <taxon>Paenibacillus</taxon>
    </lineage>
</organism>
<feature type="DNA-binding region" description="OmpR/PhoB-type" evidence="7">
    <location>
        <begin position="136"/>
        <end position="235"/>
    </location>
</feature>
<dbReference type="PANTHER" id="PTHR48111:SF21">
    <property type="entry name" value="DNA-BINDING DUAL MASTER TRANSCRIPTIONAL REGULATOR RPAA"/>
    <property type="match status" value="1"/>
</dbReference>